<proteinExistence type="predicted"/>
<accession>A0A7C7ZEM4</accession>
<sequence length="172" mass="19474">MRQELVTGLALSLMTISVLSGIYWLSLPEPEPQEQDYGDLLKSAICIYALQGIVSDYHYHFWLNITIDGERAEVPANVGFEYNDDGSVLFIHPVHTYDNSGQIHVETVANTTVTLEDFFAIWEQPFSSEQVLDHAVDETHTLRMTVDGVETQAWETQELGPYISIEIFYEAA</sequence>
<reference evidence="2" key="1">
    <citation type="journal article" date="2019" name="bioRxiv">
        <title>Genome diversification in globally distributed novel marine Proteobacteria is linked to environmental adaptation.</title>
        <authorList>
            <person name="Zhou Z."/>
            <person name="Tran P.Q."/>
            <person name="Kieft K."/>
            <person name="Anantharaman K."/>
        </authorList>
    </citation>
    <scope>NUCLEOTIDE SEQUENCE [LARGE SCALE GENOMIC DNA]</scope>
</reference>
<comment type="caution">
    <text evidence="1">The sequence shown here is derived from an EMBL/GenBank/DDBJ whole genome shotgun (WGS) entry which is preliminary data.</text>
</comment>
<protein>
    <submittedName>
        <fullName evidence="1">Uncharacterized protein</fullName>
    </submittedName>
</protein>
<dbReference type="Proteomes" id="UP000589516">
    <property type="component" value="Unassembled WGS sequence"/>
</dbReference>
<dbReference type="EMBL" id="DUAV01000034">
    <property type="protein sequence ID" value="HIG63936.1"/>
    <property type="molecule type" value="Genomic_DNA"/>
</dbReference>
<evidence type="ECO:0000313" key="1">
    <source>
        <dbReference type="EMBL" id="HIG63936.1"/>
    </source>
</evidence>
<gene>
    <name evidence="1" type="ORF">EYQ16_05430</name>
</gene>
<dbReference type="AlphaFoldDB" id="A0A7C7ZEM4"/>
<organism evidence="1 2">
    <name type="scientific">Marine Group III euryarchaeote</name>
    <dbReference type="NCBI Taxonomy" id="2173149"/>
    <lineage>
        <taxon>Archaea</taxon>
        <taxon>Methanobacteriati</taxon>
        <taxon>Thermoplasmatota</taxon>
        <taxon>Thermoplasmata</taxon>
        <taxon>Candidatus Thermoprofundales</taxon>
    </lineage>
</organism>
<name>A0A7C7ZEM4_9ARCH</name>
<evidence type="ECO:0000313" key="2">
    <source>
        <dbReference type="Proteomes" id="UP000589516"/>
    </source>
</evidence>